<dbReference type="Gene3D" id="3.40.630.30">
    <property type="match status" value="1"/>
</dbReference>
<dbReference type="GO" id="GO:0016747">
    <property type="term" value="F:acyltransferase activity, transferring groups other than amino-acyl groups"/>
    <property type="evidence" value="ECO:0007669"/>
    <property type="project" value="InterPro"/>
</dbReference>
<evidence type="ECO:0000313" key="5">
    <source>
        <dbReference type="Proteomes" id="UP000008963"/>
    </source>
</evidence>
<dbReference type="PANTHER" id="PTHR43420">
    <property type="entry name" value="ACETYLTRANSFERASE"/>
    <property type="match status" value="1"/>
</dbReference>
<name>E1WXY9_HALMS</name>
<dbReference type="Proteomes" id="UP000008963">
    <property type="component" value="Chromosome"/>
</dbReference>
<keyword evidence="1" id="KW-0808">Transferase</keyword>
<reference evidence="5" key="1">
    <citation type="journal article" date="2013" name="ISME J.">
        <title>A small predatory core genome in the divergent marine Bacteriovorax marinus SJ and the terrestrial Bdellovibrio bacteriovorus.</title>
        <authorList>
            <person name="Crossman L.C."/>
            <person name="Chen H."/>
            <person name="Cerdeno-Tarraga A.M."/>
            <person name="Brooks K."/>
            <person name="Quail M.A."/>
            <person name="Pineiro S.A."/>
            <person name="Hobley L."/>
            <person name="Sockett R.E."/>
            <person name="Bentley S.D."/>
            <person name="Parkhill J."/>
            <person name="Williams H.N."/>
            <person name="Stine O.C."/>
        </authorList>
    </citation>
    <scope>NUCLEOTIDE SEQUENCE [LARGE SCALE GENOMIC DNA]</scope>
    <source>
        <strain evidence="5">ATCC BAA-682 / DSM 15412 / SJ</strain>
    </source>
</reference>
<dbReference type="PROSITE" id="PS51186">
    <property type="entry name" value="GNAT"/>
    <property type="match status" value="1"/>
</dbReference>
<dbReference type="Pfam" id="PF00583">
    <property type="entry name" value="Acetyltransf_1"/>
    <property type="match status" value="1"/>
</dbReference>
<dbReference type="HOGENOM" id="CLU_1666967_0_0_7"/>
<dbReference type="eggNOG" id="COG0456">
    <property type="taxonomic scope" value="Bacteria"/>
</dbReference>
<dbReference type="InterPro" id="IPR000182">
    <property type="entry name" value="GNAT_dom"/>
</dbReference>
<evidence type="ECO:0000313" key="4">
    <source>
        <dbReference type="EMBL" id="CBW27544.1"/>
    </source>
</evidence>
<accession>E1WXY9</accession>
<protein>
    <submittedName>
        <fullName evidence="4">Acetyltransferase</fullName>
    </submittedName>
</protein>
<dbReference type="EMBL" id="FQ312005">
    <property type="protein sequence ID" value="CBW27544.1"/>
    <property type="molecule type" value="Genomic_DNA"/>
</dbReference>
<keyword evidence="2" id="KW-0012">Acyltransferase</keyword>
<sequence length="158" mass="18575">MILLKEMTSDQFKQYGEFSYNNFLKEMSLATSKKIEDIKVELTENQDQNPVTTNASKDLWRVVEFEGEEIGYIWVQLNYESKLAFGFDIYIDPDFRGRGLGRLVMNQGRDLLKEKEISKIEICVFHANAVARSLYETLGFTEEKFNEETQQYHLFMNI</sequence>
<keyword evidence="5" id="KW-1185">Reference proteome</keyword>
<dbReference type="PATRIC" id="fig|862908.3.peg.2644"/>
<dbReference type="PANTHER" id="PTHR43420:SF47">
    <property type="entry name" value="N-ACETYLTRANSFERASE DOMAIN-CONTAINING PROTEIN"/>
    <property type="match status" value="1"/>
</dbReference>
<dbReference type="SUPFAM" id="SSF55729">
    <property type="entry name" value="Acyl-CoA N-acyltransferases (Nat)"/>
    <property type="match status" value="1"/>
</dbReference>
<evidence type="ECO:0000256" key="2">
    <source>
        <dbReference type="ARBA" id="ARBA00023315"/>
    </source>
</evidence>
<evidence type="ECO:0000256" key="1">
    <source>
        <dbReference type="ARBA" id="ARBA00022679"/>
    </source>
</evidence>
<proteinExistence type="predicted"/>
<evidence type="ECO:0000259" key="3">
    <source>
        <dbReference type="PROSITE" id="PS51186"/>
    </source>
</evidence>
<dbReference type="AlphaFoldDB" id="E1WXY9"/>
<gene>
    <name evidence="4" type="ordered locus">BMS_2768</name>
</gene>
<dbReference type="InterPro" id="IPR016181">
    <property type="entry name" value="Acyl_CoA_acyltransferase"/>
</dbReference>
<dbReference type="CDD" id="cd04301">
    <property type="entry name" value="NAT_SF"/>
    <property type="match status" value="1"/>
</dbReference>
<dbReference type="KEGG" id="bmx:BMS_2768"/>
<organism evidence="4 5">
    <name type="scientific">Halobacteriovorax marinus (strain ATCC BAA-682 / DSM 15412 / SJ)</name>
    <name type="common">Bacteriovorax marinus</name>
    <dbReference type="NCBI Taxonomy" id="862908"/>
    <lineage>
        <taxon>Bacteria</taxon>
        <taxon>Pseudomonadati</taxon>
        <taxon>Bdellovibrionota</taxon>
        <taxon>Bacteriovoracia</taxon>
        <taxon>Bacteriovoracales</taxon>
        <taxon>Halobacteriovoraceae</taxon>
        <taxon>Halobacteriovorax</taxon>
    </lineage>
</organism>
<dbReference type="InterPro" id="IPR050680">
    <property type="entry name" value="YpeA/RimI_acetyltransf"/>
</dbReference>
<dbReference type="OrthoDB" id="1858440at2"/>
<feature type="domain" description="N-acetyltransferase" evidence="3">
    <location>
        <begin position="2"/>
        <end position="158"/>
    </location>
</feature>
<dbReference type="RefSeq" id="WP_014245318.1">
    <property type="nucleotide sequence ID" value="NC_016620.1"/>
</dbReference>